<feature type="compositionally biased region" description="Low complexity" evidence="1">
    <location>
        <begin position="398"/>
        <end position="435"/>
    </location>
</feature>
<feature type="region of interest" description="Disordered" evidence="1">
    <location>
        <begin position="388"/>
        <end position="440"/>
    </location>
</feature>
<dbReference type="InterPro" id="IPR045455">
    <property type="entry name" value="NrS-1_pol-like_helicase"/>
</dbReference>
<evidence type="ECO:0000259" key="2">
    <source>
        <dbReference type="Pfam" id="PF19263"/>
    </source>
</evidence>
<dbReference type="InterPro" id="IPR027417">
    <property type="entry name" value="P-loop_NTPase"/>
</dbReference>
<dbReference type="RefSeq" id="WP_161012058.1">
    <property type="nucleotide sequence ID" value="NZ_WWCK01000001.1"/>
</dbReference>
<dbReference type="AlphaFoldDB" id="A0A7X4GMU8"/>
<organism evidence="3 4">
    <name type="scientific">Duganella rivi</name>
    <dbReference type="NCBI Taxonomy" id="2666083"/>
    <lineage>
        <taxon>Bacteria</taxon>
        <taxon>Pseudomonadati</taxon>
        <taxon>Pseudomonadota</taxon>
        <taxon>Betaproteobacteria</taxon>
        <taxon>Burkholderiales</taxon>
        <taxon>Oxalobacteraceae</taxon>
        <taxon>Telluria group</taxon>
        <taxon>Duganella</taxon>
    </lineage>
</organism>
<evidence type="ECO:0000313" key="4">
    <source>
        <dbReference type="Proteomes" id="UP000450012"/>
    </source>
</evidence>
<proteinExistence type="predicted"/>
<dbReference type="EMBL" id="WWCK01000001">
    <property type="protein sequence ID" value="MYM65447.1"/>
    <property type="molecule type" value="Genomic_DNA"/>
</dbReference>
<keyword evidence="4" id="KW-1185">Reference proteome</keyword>
<accession>A0A7X4GMU8</accession>
<dbReference type="Gene3D" id="3.40.50.300">
    <property type="entry name" value="P-loop containing nucleotide triphosphate hydrolases"/>
    <property type="match status" value="1"/>
</dbReference>
<evidence type="ECO:0000313" key="3">
    <source>
        <dbReference type="EMBL" id="MYM65447.1"/>
    </source>
</evidence>
<gene>
    <name evidence="3" type="ORF">GTP45_01190</name>
</gene>
<reference evidence="3 4" key="1">
    <citation type="submission" date="2019-12" db="EMBL/GenBank/DDBJ databases">
        <title>Novel species isolated from a subtropical stream in China.</title>
        <authorList>
            <person name="Lu H."/>
        </authorList>
    </citation>
    <scope>NUCLEOTIDE SEQUENCE [LARGE SCALE GENOMIC DNA]</scope>
    <source>
        <strain evidence="3 4">FT55W</strain>
    </source>
</reference>
<feature type="domain" description="NrS-1 polymerase-like helicase" evidence="2">
    <location>
        <begin position="656"/>
        <end position="765"/>
    </location>
</feature>
<sequence>MTLDDLIAEMRGHGLPTLPGDGLPIRNGKIHRFGKGGKKAWYRLREITLDNGQQQIVGSFGLWHGRDPGTVSVTFDWSGISDAEKAEFERRQAELEKQEQERKERVVAAAAGRARGQWAMAKAITNPDDVAYLKRKQVTGSFARVTADGVLLIPARKYRRGAKPELASVQKIAPDGSKKFNTGADMIGAACLLGTIDDTTHLIGVAEGYASGQSVRMATNEAFPVMVTFSAGNLLAVARQLRADFPNAVLLFFADDDWQIQQRYARDLLEQFDVETPPAIDGLDHVCLTREDERVTVRAWYRTDPNSTPYIEADIRCGRRMRLLKFENVGIASARAAAREVGNAEVVFPVFADRGENKWTDFNDLHVEQSINDVAAQLAPVVQRLLGEPAQPVPDSPAPSLSLAPPGEEAQDGSAEPDASSESAPDPAGSPSPSEGDGRPVMAGIFTLDWALSHCALVQGSTDVWDSLNKLRMKRAAFVDMVGKDAAKSWAAHGARRTISPRDLPRTIRGVAVDDGGAGEDQIVMMLDRYTLLYGTKTVWDAYNRTILGYDAMTLARGIELSSRWLKHPLRREVDLEKLVFDPTQQVDLNTHINMFQGFPLTPKKNDAHVDLVLQLLYNLCSHEKNADEVFRWVLSWLAYPLQHPGAKMQTALLFFGEKQGTGKSLFFEGIIKPIYGAAGATGGQHQLEATFTTWRSQKLYVVFEEILSRQDKYSHFGVIKHMITGRDASITQKFKDDRTEANHLNCVMLSNEFQAVPIEPEDRRFLVVEARVHPGEELLEKIKALLDRGLIEAFYAFLLEYDVGTFNEHTKPLMTPSKERVINFGRPDWEAFYLSWKAGDLAVPYCCCLSEDLYVVYSRYCNRFGFRSLSLTKFSELIAQRVPKSRQWVHVGAKKQLLTVFHVENDSTDTLSKQCHTFRDLADIRVTS</sequence>
<evidence type="ECO:0000256" key="1">
    <source>
        <dbReference type="SAM" id="MobiDB-lite"/>
    </source>
</evidence>
<comment type="caution">
    <text evidence="3">The sequence shown here is derived from an EMBL/GenBank/DDBJ whole genome shotgun (WGS) entry which is preliminary data.</text>
</comment>
<protein>
    <recommendedName>
        <fullName evidence="2">NrS-1 polymerase-like helicase domain-containing protein</fullName>
    </recommendedName>
</protein>
<name>A0A7X4GMU8_9BURK</name>
<dbReference type="Proteomes" id="UP000450012">
    <property type="component" value="Unassembled WGS sequence"/>
</dbReference>
<dbReference type="Pfam" id="PF19263">
    <property type="entry name" value="DUF5906"/>
    <property type="match status" value="1"/>
</dbReference>